<accession>A0A1G8DGM9</accession>
<gene>
    <name evidence="2" type="ORF">SAMN04489810_3334</name>
</gene>
<dbReference type="Proteomes" id="UP000199009">
    <property type="component" value="Chromosome I"/>
</dbReference>
<reference evidence="2 3" key="1">
    <citation type="submission" date="2016-10" db="EMBL/GenBank/DDBJ databases">
        <authorList>
            <person name="de Groot N.N."/>
        </authorList>
    </citation>
    <scope>NUCLEOTIDE SEQUENCE [LARGE SCALE GENOMIC DNA]</scope>
    <source>
        <strain evidence="2 3">DSM 23142</strain>
    </source>
</reference>
<evidence type="ECO:0000313" key="3">
    <source>
        <dbReference type="Proteomes" id="UP000199009"/>
    </source>
</evidence>
<dbReference type="EMBL" id="LT629692">
    <property type="protein sequence ID" value="SDH56460.1"/>
    <property type="molecule type" value="Genomic_DNA"/>
</dbReference>
<keyword evidence="3" id="KW-1185">Reference proteome</keyword>
<protein>
    <submittedName>
        <fullName evidence="2">Uncharacterized protein</fullName>
    </submittedName>
</protein>
<evidence type="ECO:0000313" key="2">
    <source>
        <dbReference type="EMBL" id="SDH56460.1"/>
    </source>
</evidence>
<name>A0A1G8DGM9_9MICO</name>
<dbReference type="AlphaFoldDB" id="A0A1G8DGM9"/>
<sequence length="109" mass="12153">MPLASTIAANAQRRIGHVRSTTPAGGKPSPKQREIAEHQRALAEQLVRAAEAATAYRNTQVHYRDQYYAELEALEPDERLRDAIEAAQKSNSQRGLIAAWRDTAKKRTS</sequence>
<organism evidence="2 3">
    <name type="scientific">Microbacterium pygmaeum</name>
    <dbReference type="NCBI Taxonomy" id="370764"/>
    <lineage>
        <taxon>Bacteria</taxon>
        <taxon>Bacillati</taxon>
        <taxon>Actinomycetota</taxon>
        <taxon>Actinomycetes</taxon>
        <taxon>Micrococcales</taxon>
        <taxon>Microbacteriaceae</taxon>
        <taxon>Microbacterium</taxon>
    </lineage>
</organism>
<proteinExistence type="predicted"/>
<evidence type="ECO:0000256" key="1">
    <source>
        <dbReference type="SAM" id="MobiDB-lite"/>
    </source>
</evidence>
<feature type="region of interest" description="Disordered" evidence="1">
    <location>
        <begin position="1"/>
        <end position="34"/>
    </location>
</feature>